<feature type="domain" description="Beta-lactamase class A catalytic" evidence="1">
    <location>
        <begin position="85"/>
        <end position="287"/>
    </location>
</feature>
<dbReference type="SUPFAM" id="SSF56601">
    <property type="entry name" value="beta-lactamase/transpeptidase-like"/>
    <property type="match status" value="1"/>
</dbReference>
<dbReference type="InterPro" id="IPR000871">
    <property type="entry name" value="Beta-lactam_class-A"/>
</dbReference>
<proteinExistence type="predicted"/>
<comment type="caution">
    <text evidence="2">The sequence shown here is derived from an EMBL/GenBank/DDBJ whole genome shotgun (WGS) entry which is preliminary data.</text>
</comment>
<dbReference type="Gene3D" id="3.40.710.10">
    <property type="entry name" value="DD-peptidase/beta-lactamase superfamily"/>
    <property type="match status" value="1"/>
</dbReference>
<evidence type="ECO:0000313" key="3">
    <source>
        <dbReference type="Proteomes" id="UP001596110"/>
    </source>
</evidence>
<dbReference type="InterPro" id="IPR012338">
    <property type="entry name" value="Beta-lactam/transpept-like"/>
</dbReference>
<dbReference type="InterPro" id="IPR045155">
    <property type="entry name" value="Beta-lactam_cat"/>
</dbReference>
<keyword evidence="3" id="KW-1185">Reference proteome</keyword>
<reference evidence="3" key="1">
    <citation type="journal article" date="2019" name="Int. J. Syst. Evol. Microbiol.">
        <title>The Global Catalogue of Microorganisms (GCM) 10K type strain sequencing project: providing services to taxonomists for standard genome sequencing and annotation.</title>
        <authorList>
            <consortium name="The Broad Institute Genomics Platform"/>
            <consortium name="The Broad Institute Genome Sequencing Center for Infectious Disease"/>
            <person name="Wu L."/>
            <person name="Ma J."/>
        </authorList>
    </citation>
    <scope>NUCLEOTIDE SEQUENCE [LARGE SCALE GENOMIC DNA]</scope>
    <source>
        <strain evidence="3">DT43</strain>
    </source>
</reference>
<dbReference type="PANTHER" id="PTHR35333">
    <property type="entry name" value="BETA-LACTAMASE"/>
    <property type="match status" value="1"/>
</dbReference>
<name>A0ABW0UEB8_9STRE</name>
<accession>A0ABW0UEB8</accession>
<dbReference type="EMBL" id="JBHSOJ010000031">
    <property type="protein sequence ID" value="MFC5631918.1"/>
    <property type="molecule type" value="Genomic_DNA"/>
</dbReference>
<dbReference type="Pfam" id="PF13354">
    <property type="entry name" value="Beta-lactamase2"/>
    <property type="match status" value="1"/>
</dbReference>
<protein>
    <submittedName>
        <fullName evidence="2">Serine hydrolase</fullName>
    </submittedName>
</protein>
<sequence length="339" mass="38541">MTRKESQFFAYHAKEEEVALINLDIKEVIVTPTFKSMEAKEAVMAEDLPYMYSLGLYYDYSHLSLEETIKTFLSEQGLDASQVAFSYKNLNTNETFSLNDTQPMTAGSTYKLPLGMLIIDEVEAGRLDMAEEVPYTTINNITEAPDYPLYLTGFGETMNWTQILDNALIHSENTPAYIMADRLGGFHDAYQKISTFGQSKGDIKTIDYEGGNKTTSAYYIQVLDYLWQHKEKYAPIIARLDASFSGQWYEQYVHSVRISQKPGFSQEALNVNAIVEEEIPYIISVYTAGFGGSNENTVEMSGYGHYQLACLAYVINEWHRVNMNPEKEMPKVEITLENN</sequence>
<dbReference type="Proteomes" id="UP001596110">
    <property type="component" value="Unassembled WGS sequence"/>
</dbReference>
<keyword evidence="2" id="KW-0378">Hydrolase</keyword>
<evidence type="ECO:0000259" key="1">
    <source>
        <dbReference type="Pfam" id="PF13354"/>
    </source>
</evidence>
<dbReference type="RefSeq" id="WP_198039883.1">
    <property type="nucleotide sequence ID" value="NZ_JBHSOJ010000031.1"/>
</dbReference>
<dbReference type="GO" id="GO:0016787">
    <property type="term" value="F:hydrolase activity"/>
    <property type="evidence" value="ECO:0007669"/>
    <property type="project" value="UniProtKB-KW"/>
</dbReference>
<organism evidence="2 3">
    <name type="scientific">Streptococcus caledonicus</name>
    <dbReference type="NCBI Taxonomy" id="2614158"/>
    <lineage>
        <taxon>Bacteria</taxon>
        <taxon>Bacillati</taxon>
        <taxon>Bacillota</taxon>
        <taxon>Bacilli</taxon>
        <taxon>Lactobacillales</taxon>
        <taxon>Streptococcaceae</taxon>
        <taxon>Streptococcus</taxon>
    </lineage>
</organism>
<gene>
    <name evidence="2" type="ORF">ACFPQ3_10285</name>
</gene>
<dbReference type="PANTHER" id="PTHR35333:SF3">
    <property type="entry name" value="BETA-LACTAMASE-TYPE TRANSPEPTIDASE FOLD CONTAINING PROTEIN"/>
    <property type="match status" value="1"/>
</dbReference>
<evidence type="ECO:0000313" key="2">
    <source>
        <dbReference type="EMBL" id="MFC5631918.1"/>
    </source>
</evidence>